<keyword evidence="10" id="KW-1185">Reference proteome</keyword>
<dbReference type="CDD" id="cd11614">
    <property type="entry name" value="SAF_CpaB_FlgA_like"/>
    <property type="match status" value="1"/>
</dbReference>
<comment type="caution">
    <text evidence="9">The sequence shown here is derived from an EMBL/GenBank/DDBJ whole genome shotgun (WGS) entry which is preliminary data.</text>
</comment>
<evidence type="ECO:0000256" key="4">
    <source>
        <dbReference type="ARBA" id="ARBA00022729"/>
    </source>
</evidence>
<keyword evidence="5" id="KW-0574">Periplasm</keyword>
<dbReference type="Proteomes" id="UP000295530">
    <property type="component" value="Unassembled WGS sequence"/>
</dbReference>
<keyword evidence="9" id="KW-0282">Flagellum</keyword>
<comment type="similarity">
    <text evidence="2">Belongs to the FlgA family.</text>
</comment>
<evidence type="ECO:0000256" key="5">
    <source>
        <dbReference type="ARBA" id="ARBA00022764"/>
    </source>
</evidence>
<keyword evidence="9" id="KW-0966">Cell projection</keyword>
<evidence type="ECO:0000256" key="3">
    <source>
        <dbReference type="ARBA" id="ARBA00014754"/>
    </source>
</evidence>
<gene>
    <name evidence="9" type="ORF">EC847_11549</name>
</gene>
<protein>
    <recommendedName>
        <fullName evidence="3">Flagella basal body P-ring formation protein FlgA</fullName>
    </recommendedName>
</protein>
<dbReference type="OrthoDB" id="6539695at2"/>
<accession>A0A4R6E6U8</accession>
<dbReference type="NCBIfam" id="TIGR03170">
    <property type="entry name" value="flgA_cterm"/>
    <property type="match status" value="1"/>
</dbReference>
<dbReference type="PANTHER" id="PTHR36307:SF1">
    <property type="entry name" value="FLAGELLA BASAL BODY P-RING FORMATION PROTEIN FLGA"/>
    <property type="match status" value="1"/>
</dbReference>
<dbReference type="EMBL" id="SNVX01000015">
    <property type="protein sequence ID" value="TDN53621.1"/>
    <property type="molecule type" value="Genomic_DNA"/>
</dbReference>
<proteinExistence type="inferred from homology"/>
<dbReference type="InterPro" id="IPR017585">
    <property type="entry name" value="SAF_FlgA"/>
</dbReference>
<evidence type="ECO:0000259" key="8">
    <source>
        <dbReference type="SMART" id="SM00858"/>
    </source>
</evidence>
<evidence type="ECO:0000313" key="10">
    <source>
        <dbReference type="Proteomes" id="UP000295530"/>
    </source>
</evidence>
<dbReference type="Gene3D" id="2.30.30.760">
    <property type="match status" value="1"/>
</dbReference>
<dbReference type="SMART" id="SM00858">
    <property type="entry name" value="SAF"/>
    <property type="match status" value="1"/>
</dbReference>
<evidence type="ECO:0000256" key="2">
    <source>
        <dbReference type="ARBA" id="ARBA00010474"/>
    </source>
</evidence>
<feature type="chain" id="PRO_5020467322" description="Flagella basal body P-ring formation protein FlgA" evidence="7">
    <location>
        <begin position="31"/>
        <end position="251"/>
    </location>
</feature>
<dbReference type="Pfam" id="PF13144">
    <property type="entry name" value="ChapFlgA"/>
    <property type="match status" value="1"/>
</dbReference>
<feature type="domain" description="SAF" evidence="8">
    <location>
        <begin position="124"/>
        <end position="186"/>
    </location>
</feature>
<organism evidence="9 10">
    <name type="scientific">Scandinavium goeteborgense</name>
    <dbReference type="NCBI Taxonomy" id="1851514"/>
    <lineage>
        <taxon>Bacteria</taxon>
        <taxon>Pseudomonadati</taxon>
        <taxon>Pseudomonadota</taxon>
        <taxon>Gammaproteobacteria</taxon>
        <taxon>Enterobacterales</taxon>
        <taxon>Enterobacteriaceae</taxon>
        <taxon>Scandinavium</taxon>
    </lineage>
</organism>
<comment type="subcellular location">
    <subcellularLocation>
        <location evidence="1">Periplasm</location>
    </subcellularLocation>
</comment>
<name>A0A4R6E6U8_SCAGO</name>
<evidence type="ECO:0000256" key="1">
    <source>
        <dbReference type="ARBA" id="ARBA00004418"/>
    </source>
</evidence>
<dbReference type="InterPro" id="IPR013974">
    <property type="entry name" value="SAF"/>
</dbReference>
<dbReference type="Gene3D" id="3.90.1210.10">
    <property type="entry name" value="Antifreeze-like/N-acetylneuraminic acid synthase C-terminal domain"/>
    <property type="match status" value="1"/>
</dbReference>
<dbReference type="InterPro" id="IPR039246">
    <property type="entry name" value="Flagellar_FlgA"/>
</dbReference>
<evidence type="ECO:0000256" key="6">
    <source>
        <dbReference type="ARBA" id="ARBA00025643"/>
    </source>
</evidence>
<comment type="function">
    <text evidence="6">Involved in the assembly process of the P-ring formation. It may associate with FlgF on the rod constituting a structure essential for the P-ring assembly or may act as a modulator protein for the P-ring assembly.</text>
</comment>
<dbReference type="RefSeq" id="WP_133461979.1">
    <property type="nucleotide sequence ID" value="NZ_CACSIW010000001.1"/>
</dbReference>
<reference evidence="9 10" key="1">
    <citation type="submission" date="2019-03" db="EMBL/GenBank/DDBJ databases">
        <title>Genomic analyses of the natural microbiome of Caenorhabditis elegans.</title>
        <authorList>
            <person name="Samuel B."/>
        </authorList>
    </citation>
    <scope>NUCLEOTIDE SEQUENCE [LARGE SCALE GENOMIC DNA]</scope>
    <source>
        <strain evidence="9 10">BIGb0156</strain>
    </source>
</reference>
<keyword evidence="4 7" id="KW-0732">Signal</keyword>
<dbReference type="PANTHER" id="PTHR36307">
    <property type="entry name" value="FLAGELLA BASAL BODY P-RING FORMATION PROTEIN FLGA"/>
    <property type="match status" value="1"/>
</dbReference>
<evidence type="ECO:0000256" key="7">
    <source>
        <dbReference type="SAM" id="SignalP"/>
    </source>
</evidence>
<dbReference type="GO" id="GO:0042597">
    <property type="term" value="C:periplasmic space"/>
    <property type="evidence" value="ECO:0007669"/>
    <property type="project" value="UniProtKB-SubCell"/>
</dbReference>
<dbReference type="AlphaFoldDB" id="A0A4R6E6U8"/>
<dbReference type="GO" id="GO:0044780">
    <property type="term" value="P:bacterial-type flagellum assembly"/>
    <property type="evidence" value="ECO:0007669"/>
    <property type="project" value="InterPro"/>
</dbReference>
<keyword evidence="9" id="KW-0969">Cilium</keyword>
<sequence>MFSVHPGGKVIFRSLFMVLFASLFAVHAHAATKGPRAQINALVLSTAGKDVDKMAQKKGWKGYHYKLNVFIPSYAATETPCPTALKASRSSVELTSVNRISYDVSCPGTQGWHLSVPVHADLYVPVVMVNGVVARGEVLDEDQLILKPYNVSNTHGELLTQLDQAQGLTSKRTLRPGKPLTLSQLEMPLWVKRDQTVMLQSQMGGITAQTSAVAMKNGRKGDTIKVRNESSQRIVSALVTGQGIVKTLNSE</sequence>
<feature type="signal peptide" evidence="7">
    <location>
        <begin position="1"/>
        <end position="30"/>
    </location>
</feature>
<evidence type="ECO:0000313" key="9">
    <source>
        <dbReference type="EMBL" id="TDN53621.1"/>
    </source>
</evidence>